<keyword evidence="3" id="KW-1185">Reference proteome</keyword>
<dbReference type="EMBL" id="JAULBC010000001">
    <property type="protein sequence ID" value="MEX6686559.1"/>
    <property type="molecule type" value="Genomic_DNA"/>
</dbReference>
<proteinExistence type="predicted"/>
<evidence type="ECO:0000259" key="1">
    <source>
        <dbReference type="Pfam" id="PF18962"/>
    </source>
</evidence>
<dbReference type="NCBIfam" id="TIGR04183">
    <property type="entry name" value="Por_Secre_tail"/>
    <property type="match status" value="1"/>
</dbReference>
<accession>A0ABV3Z9L6</accession>
<dbReference type="Pfam" id="PF18962">
    <property type="entry name" value="Por_Secre_tail"/>
    <property type="match status" value="1"/>
</dbReference>
<dbReference type="RefSeq" id="WP_369327956.1">
    <property type="nucleotide sequence ID" value="NZ_JAULBC010000001.1"/>
</dbReference>
<evidence type="ECO:0000313" key="3">
    <source>
        <dbReference type="Proteomes" id="UP001560573"/>
    </source>
</evidence>
<gene>
    <name evidence="2" type="ORF">QTN47_03585</name>
</gene>
<feature type="domain" description="Secretion system C-terminal sorting" evidence="1">
    <location>
        <begin position="32"/>
        <end position="98"/>
    </location>
</feature>
<name>A0ABV3Z9L6_9BACT</name>
<comment type="caution">
    <text evidence="2">The sequence shown here is derived from an EMBL/GenBank/DDBJ whole genome shotgun (WGS) entry which is preliminary data.</text>
</comment>
<reference evidence="2 3" key="1">
    <citation type="submission" date="2023-07" db="EMBL/GenBank/DDBJ databases">
        <authorList>
            <person name="Lian W.-H."/>
        </authorList>
    </citation>
    <scope>NUCLEOTIDE SEQUENCE [LARGE SCALE GENOMIC DNA]</scope>
    <source>
        <strain evidence="2 3">SYSU DXS3180</strain>
    </source>
</reference>
<evidence type="ECO:0000313" key="2">
    <source>
        <dbReference type="EMBL" id="MEX6686559.1"/>
    </source>
</evidence>
<sequence>MLVLLMAGSHVMFGHATGFMADDKEPKVIKCYPNPAVAFVNFEFDKSIEKTATLQIYSFTGKKMADMPVSNAKITVQLDEYFRGIYVYQLRDKTGRIIESGKFQVTK</sequence>
<dbReference type="Proteomes" id="UP001560573">
    <property type="component" value="Unassembled WGS sequence"/>
</dbReference>
<dbReference type="InterPro" id="IPR026444">
    <property type="entry name" value="Secre_tail"/>
</dbReference>
<organism evidence="2 3">
    <name type="scientific">Danxiaibacter flavus</name>
    <dbReference type="NCBI Taxonomy" id="3049108"/>
    <lineage>
        <taxon>Bacteria</taxon>
        <taxon>Pseudomonadati</taxon>
        <taxon>Bacteroidota</taxon>
        <taxon>Chitinophagia</taxon>
        <taxon>Chitinophagales</taxon>
        <taxon>Chitinophagaceae</taxon>
        <taxon>Danxiaibacter</taxon>
    </lineage>
</organism>
<protein>
    <submittedName>
        <fullName evidence="2">T9SS type A sorting domain-containing protein</fullName>
    </submittedName>
</protein>